<feature type="coiled-coil region" evidence="3">
    <location>
        <begin position="377"/>
        <end position="404"/>
    </location>
</feature>
<dbReference type="EMBL" id="BNAG01000002">
    <property type="protein sequence ID" value="GHE59182.1"/>
    <property type="molecule type" value="Genomic_DNA"/>
</dbReference>
<gene>
    <name evidence="4" type="ORF">GCM10011340_12250</name>
</gene>
<dbReference type="PANTHER" id="PTHR10176">
    <property type="entry name" value="GLYCOGEN SYNTHASE"/>
    <property type="match status" value="1"/>
</dbReference>
<evidence type="ECO:0000313" key="5">
    <source>
        <dbReference type="Proteomes" id="UP000658258"/>
    </source>
</evidence>
<proteinExistence type="predicted"/>
<evidence type="ECO:0000256" key="3">
    <source>
        <dbReference type="SAM" id="Coils"/>
    </source>
</evidence>
<dbReference type="InterPro" id="IPR008631">
    <property type="entry name" value="Glycogen_synth"/>
</dbReference>
<dbReference type="Gene3D" id="3.40.50.2000">
    <property type="entry name" value="Glycogen Phosphorylase B"/>
    <property type="match status" value="2"/>
</dbReference>
<protein>
    <submittedName>
        <fullName evidence="4">Glycosyl transferase</fullName>
    </submittedName>
</protein>
<name>A0ABQ3I2R8_9BACT</name>
<comment type="caution">
    <text evidence="4">The sequence shown here is derived from an EMBL/GenBank/DDBJ whole genome shotgun (WGS) entry which is preliminary data.</text>
</comment>
<accession>A0ABQ3I2R8</accession>
<sequence>MLRFDKHTLIPYIETNFKRMAQAPNNQLLIEASWEICNQLGGIYTVIRSKLPATIEKFGSNYCLLGPLVNDGVDAEFEAIAERDSPIGQAVAELENKGYEVRYGTWLVSGRPKTVLLNPENAFSRLGSIKKQLNDQFGIPVGSDDSLYDVCLQWCDMVFQFFQVLEKKEKNPILFHGHEWMVCPALLQVGTELQKVKTIFTTHATRLGRVLAITHKNFYDIMHEIEDEAMAKRYGIPSIHQLEKKGAQKADCFTTVSEITAQECEALLGQKPHHITPNGINIQRFQNLHRVQIRHEKYKKNIENFVIGHFFNSSPFDLDKTLFFFTSGRYEYENKGYDITIKALKKLNERLIQERVDVTIVMFFITNARVKSFNPVVLEAKAMLEELKNTCKSVEQEIASNLLKSAASAKDNYQLPDLNQFVSDYWRLRYRRAIQSWKTDQWPLIVTHLLENDQEDPILNGLREQQLFNSPLDKVKVVFHPEFIAPTNPLFGLEYSQFVRGCHLGIFPSYYEPWGYTPLECIARGVPTITSDLSGFGSYTQNINDDSEETGVFVLQRKNKSEDEVVNDLTRMMLQFSKTNYNYRAIKRNKLEEFSQTFDWHQLVDQYLRAYTIAMG</sequence>
<keyword evidence="5" id="KW-1185">Reference proteome</keyword>
<evidence type="ECO:0000313" key="4">
    <source>
        <dbReference type="EMBL" id="GHE59182.1"/>
    </source>
</evidence>
<keyword evidence="3" id="KW-0175">Coiled coil</keyword>
<reference evidence="5" key="1">
    <citation type="journal article" date="2019" name="Int. J. Syst. Evol. Microbiol.">
        <title>The Global Catalogue of Microorganisms (GCM) 10K type strain sequencing project: providing services to taxonomists for standard genome sequencing and annotation.</title>
        <authorList>
            <consortium name="The Broad Institute Genomics Platform"/>
            <consortium name="The Broad Institute Genome Sequencing Center for Infectious Disease"/>
            <person name="Wu L."/>
            <person name="Ma J."/>
        </authorList>
    </citation>
    <scope>NUCLEOTIDE SEQUENCE [LARGE SCALE GENOMIC DNA]</scope>
    <source>
        <strain evidence="5">CGMCC 1.15111</strain>
    </source>
</reference>
<keyword evidence="2 4" id="KW-0808">Transferase</keyword>
<organism evidence="4 5">
    <name type="scientific">Roseivirga thermotolerans</name>
    <dbReference type="NCBI Taxonomy" id="1758176"/>
    <lineage>
        <taxon>Bacteria</taxon>
        <taxon>Pseudomonadati</taxon>
        <taxon>Bacteroidota</taxon>
        <taxon>Cytophagia</taxon>
        <taxon>Cytophagales</taxon>
        <taxon>Roseivirgaceae</taxon>
        <taxon>Roseivirga</taxon>
    </lineage>
</organism>
<dbReference type="Gene3D" id="6.10.260.10">
    <property type="match status" value="1"/>
</dbReference>
<dbReference type="PANTHER" id="PTHR10176:SF3">
    <property type="entry name" value="GLYCOGEN [STARCH] SYNTHASE"/>
    <property type="match status" value="1"/>
</dbReference>
<evidence type="ECO:0000256" key="2">
    <source>
        <dbReference type="ARBA" id="ARBA00022679"/>
    </source>
</evidence>
<dbReference type="GO" id="GO:0016740">
    <property type="term" value="F:transferase activity"/>
    <property type="evidence" value="ECO:0007669"/>
    <property type="project" value="UniProtKB-KW"/>
</dbReference>
<dbReference type="SUPFAM" id="SSF53756">
    <property type="entry name" value="UDP-Glycosyltransferase/glycogen phosphorylase"/>
    <property type="match status" value="1"/>
</dbReference>
<keyword evidence="1" id="KW-0328">Glycosyltransferase</keyword>
<dbReference type="Pfam" id="PF05693">
    <property type="entry name" value="Glycogen_syn"/>
    <property type="match status" value="1"/>
</dbReference>
<evidence type="ECO:0000256" key="1">
    <source>
        <dbReference type="ARBA" id="ARBA00022676"/>
    </source>
</evidence>
<dbReference type="Proteomes" id="UP000658258">
    <property type="component" value="Unassembled WGS sequence"/>
</dbReference>